<keyword evidence="1" id="KW-0472">Membrane</keyword>
<reference evidence="3" key="1">
    <citation type="submission" date="2015-10" db="EMBL/GenBank/DDBJ databases">
        <title>Draft Genome Sequences of 11 Lactococcus lactis subspecies cremoris strains.</title>
        <authorList>
            <person name="Wels M."/>
            <person name="Backus L."/>
            <person name="Boekhorst J."/>
            <person name="Dijkstra A."/>
            <person name="Beerthuizen M."/>
            <person name="Kelly W."/>
            <person name="Siezen R."/>
            <person name="Bachmann H."/>
            <person name="Van Hijum S."/>
        </authorList>
    </citation>
    <scope>NUCLEOTIDE SEQUENCE [LARGE SCALE GENOMIC DNA]</scope>
    <source>
        <strain evidence="3">N42</strain>
    </source>
</reference>
<dbReference type="EMBL" id="LKLW01000074">
    <property type="protein sequence ID" value="KSU27267.1"/>
    <property type="molecule type" value="Genomic_DNA"/>
</dbReference>
<accession>A0A0V8EN00</accession>
<gene>
    <name evidence="2" type="ORF">N42_1235</name>
</gene>
<feature type="transmembrane region" description="Helical" evidence="1">
    <location>
        <begin position="362"/>
        <end position="386"/>
    </location>
</feature>
<comment type="caution">
    <text evidence="2">The sequence shown here is derived from an EMBL/GenBank/DDBJ whole genome shotgun (WGS) entry which is preliminary data.</text>
</comment>
<evidence type="ECO:0000313" key="3">
    <source>
        <dbReference type="Proteomes" id="UP000052991"/>
    </source>
</evidence>
<feature type="transmembrane region" description="Helical" evidence="1">
    <location>
        <begin position="287"/>
        <end position="308"/>
    </location>
</feature>
<proteinExistence type="predicted"/>
<feature type="transmembrane region" description="Helical" evidence="1">
    <location>
        <begin position="313"/>
        <end position="335"/>
    </location>
</feature>
<sequence length="395" mass="44839">MKYFKFELKKFILNKRNRYLLALISSLIIVYSVYNTISFTNIFKNNITSLAQEVQTTEKTVQDNIETTEESLKTTKVKAESDDDLNNTLSDLKQKDNIYQKQIAAIGVNDINEYYHLQKEIDQLYFKQNGNQSSSGQDKFLKAEIKYIKTVQERKLDFEAMPTMQSHAFGNFHQQFIPILTSSLFIVLFASMVSILVATSYESKENRFYRFAGIDLQKNLIIKVLSGTLATFAWIIISSIIYFLVIGVVNGFGAWNYPAYLGDSDLKTGFTLTNLTIPNGILDLGSILYLFFVIFFLASLGALISVFVKRSMVVVGVIALFVMGYSIIGDVPWIISIRRFVPFSYLEPLKLFGNPSALFGKYSILIGAGYLLSLSVLFLLISVFIIKNQKTRRIS</sequence>
<feature type="transmembrane region" description="Helical" evidence="1">
    <location>
        <begin position="20"/>
        <end position="37"/>
    </location>
</feature>
<organism evidence="2 3">
    <name type="scientific">Lactococcus lactis subsp. lactis</name>
    <name type="common">Streptococcus lactis</name>
    <dbReference type="NCBI Taxonomy" id="1360"/>
    <lineage>
        <taxon>Bacteria</taxon>
        <taxon>Bacillati</taxon>
        <taxon>Bacillota</taxon>
        <taxon>Bacilli</taxon>
        <taxon>Lactobacillales</taxon>
        <taxon>Streptococcaceae</taxon>
        <taxon>Lactococcus</taxon>
    </lineage>
</organism>
<protein>
    <recommendedName>
        <fullName evidence="4">ABC transporter permease</fullName>
    </recommendedName>
</protein>
<name>A0A0V8EN00_LACLL</name>
<dbReference type="RefSeq" id="WP_058212825.1">
    <property type="nucleotide sequence ID" value="NZ_JABRBQ010000011.1"/>
</dbReference>
<evidence type="ECO:0008006" key="4">
    <source>
        <dbReference type="Google" id="ProtNLM"/>
    </source>
</evidence>
<feature type="transmembrane region" description="Helical" evidence="1">
    <location>
        <begin position="220"/>
        <end position="245"/>
    </location>
</feature>
<keyword evidence="1" id="KW-1133">Transmembrane helix</keyword>
<evidence type="ECO:0000313" key="2">
    <source>
        <dbReference type="EMBL" id="KSU27267.1"/>
    </source>
</evidence>
<evidence type="ECO:0000256" key="1">
    <source>
        <dbReference type="SAM" id="Phobius"/>
    </source>
</evidence>
<keyword evidence="1" id="KW-0812">Transmembrane</keyword>
<dbReference type="AlphaFoldDB" id="A0A0V8EN00"/>
<feature type="transmembrane region" description="Helical" evidence="1">
    <location>
        <begin position="176"/>
        <end position="199"/>
    </location>
</feature>
<dbReference type="PATRIC" id="fig|1360.116.peg.1503"/>
<dbReference type="Proteomes" id="UP000052991">
    <property type="component" value="Unassembled WGS sequence"/>
</dbReference>